<accession>A0A8J4EMV2</accession>
<dbReference type="AlphaFoldDB" id="A0A8J4EMV2"/>
<dbReference type="PROSITE" id="PS51257">
    <property type="entry name" value="PROKAR_LIPOPROTEIN"/>
    <property type="match status" value="1"/>
</dbReference>
<keyword evidence="2" id="KW-1185">Reference proteome</keyword>
<protein>
    <recommendedName>
        <fullName evidence="3">Lipoprotein</fullName>
    </recommendedName>
</protein>
<dbReference type="RefSeq" id="WP_207127279.1">
    <property type="nucleotide sequence ID" value="NZ_BOPO01000101.1"/>
</dbReference>
<sequence length="393" mass="40517">MRARRLTGALVAGLLVLAGCSTGGSGGASLSMAQVARAVSADRMLHWVGSWRWSDRTVAVDLDTLGSGDGLGTVTVAGHRARLLFGQGRMLVRADAGFWRASGASKADAARMARGWSDAGDPELVDDPPPFEGLQLAMLTPGGLGTRLGNPAACARRRADRAAAGRTSVRTGAARPAGVPASALRFVGPAGCERGVYWVSATGTHQLLAYRGPDQPAADWSADLITAGPVTGTTLTVRVGSLAQARAEYRAVTAVADTVPATIEAGSGARDEITVSADPASDSQAGPCFHDGCARLDFVVTADDTSEAVTASVAVTVRLTADKRTVGECRLPTHVLQPSAHHTWPCPMTDARLRGLGSYRNLSWAATYAGSLTEPSHAAALARADRAAATRLG</sequence>
<gene>
    <name evidence="1" type="ORF">NUM_48590</name>
</gene>
<dbReference type="Proteomes" id="UP000614996">
    <property type="component" value="Unassembled WGS sequence"/>
</dbReference>
<name>A0A8J4EMV2_9ACTN</name>
<evidence type="ECO:0000313" key="1">
    <source>
        <dbReference type="EMBL" id="GIL29605.1"/>
    </source>
</evidence>
<evidence type="ECO:0000313" key="2">
    <source>
        <dbReference type="Proteomes" id="UP000614996"/>
    </source>
</evidence>
<evidence type="ECO:0008006" key="3">
    <source>
        <dbReference type="Google" id="ProtNLM"/>
    </source>
</evidence>
<comment type="caution">
    <text evidence="1">The sequence shown here is derived from an EMBL/GenBank/DDBJ whole genome shotgun (WGS) entry which is preliminary data.</text>
</comment>
<proteinExistence type="predicted"/>
<reference evidence="2" key="1">
    <citation type="journal article" date="2021" name="Int. J. Syst. Evol. Microbiol.">
        <title>Actinocatenispora comari sp. nov., an endophytic actinomycete isolated from aerial parts of Comarum salesowianum.</title>
        <authorList>
            <person name="Oyunbileg N."/>
            <person name="Iizaka Y."/>
            <person name="Hamada M."/>
            <person name="Davaapurev B.O."/>
            <person name="Fukumoto A."/>
            <person name="Tsetseg B."/>
            <person name="Kato F."/>
            <person name="Tamura T."/>
            <person name="Batkhuu J."/>
            <person name="Anzai Y."/>
        </authorList>
    </citation>
    <scope>NUCLEOTIDE SEQUENCE [LARGE SCALE GENOMIC DNA]</scope>
    <source>
        <strain evidence="2">NUM-2625</strain>
    </source>
</reference>
<dbReference type="EMBL" id="BOPO01000101">
    <property type="protein sequence ID" value="GIL29605.1"/>
    <property type="molecule type" value="Genomic_DNA"/>
</dbReference>
<organism evidence="1 2">
    <name type="scientific">Actinocatenispora comari</name>
    <dbReference type="NCBI Taxonomy" id="2807577"/>
    <lineage>
        <taxon>Bacteria</taxon>
        <taxon>Bacillati</taxon>
        <taxon>Actinomycetota</taxon>
        <taxon>Actinomycetes</taxon>
        <taxon>Micromonosporales</taxon>
        <taxon>Micromonosporaceae</taxon>
        <taxon>Actinocatenispora</taxon>
    </lineage>
</organism>